<name>A0A1W6ZYB7_9HYPH</name>
<keyword evidence="2" id="KW-1185">Reference proteome</keyword>
<dbReference type="Pfam" id="PF05045">
    <property type="entry name" value="RgpF"/>
    <property type="match status" value="1"/>
</dbReference>
<dbReference type="OrthoDB" id="7220105at2"/>
<sequence length="425" mass="49212">MDFLSPIIAFFTAIERFFIGLWYFLERTFVVYPIETITRLVQHLDPRVHLQSMRILGVTDGSVAKKDNTFFILVLYSKGPAPEFLMNMIEAVNRSPHNLILVSNFPLSSLQKAQLSEKCLVLIERKNIGRDFGGYKDGVNYVRTHFPDVNRIVLVNDSLFFFRKSLDKLISDLNAPHDFIGVTETQEFHYHVQSFLLSFGPAVIQHPLFEKFWDKYRPISTRYWTIHRGEVRLTRQITKAGFRPHILFPAAHLFAHLQRRPVRDAIESVRLLPIPARRKLYKTFLSFVGEKTNDAAVSAIEAVAYGVRRISPGGRGNDGRLLQINNQAAGMEQWSLGIFPDRIVSAIGRKNQMHYGAFLFMKHLGLPILKRDIFFRRLYTLEEIHQILTDLNEPLRDEVLADLRRTGSGENFRRLRGLMYRHGMI</sequence>
<dbReference type="InterPro" id="IPR007739">
    <property type="entry name" value="RgpF"/>
</dbReference>
<dbReference type="KEGG" id="psin:CAK95_26820"/>
<protein>
    <submittedName>
        <fullName evidence="1">Uncharacterized protein</fullName>
    </submittedName>
</protein>
<dbReference type="Proteomes" id="UP000194137">
    <property type="component" value="Chromosome"/>
</dbReference>
<evidence type="ECO:0000313" key="2">
    <source>
        <dbReference type="Proteomes" id="UP000194137"/>
    </source>
</evidence>
<accession>A0A1W6ZYB7</accession>
<organism evidence="1 2">
    <name type="scientific">Pseudorhodoplanes sinuspersici</name>
    <dbReference type="NCBI Taxonomy" id="1235591"/>
    <lineage>
        <taxon>Bacteria</taxon>
        <taxon>Pseudomonadati</taxon>
        <taxon>Pseudomonadota</taxon>
        <taxon>Alphaproteobacteria</taxon>
        <taxon>Hyphomicrobiales</taxon>
        <taxon>Pseudorhodoplanes</taxon>
    </lineage>
</organism>
<dbReference type="STRING" id="1235591.CAK95_26820"/>
<evidence type="ECO:0000313" key="1">
    <source>
        <dbReference type="EMBL" id="ARQ02310.1"/>
    </source>
</evidence>
<dbReference type="AlphaFoldDB" id="A0A1W6ZYB7"/>
<reference evidence="1 2" key="1">
    <citation type="submission" date="2017-05" db="EMBL/GenBank/DDBJ databases">
        <title>Full genome sequence of Pseudorhodoplanes sinuspersici.</title>
        <authorList>
            <person name="Dastgheib S.M.M."/>
            <person name="Shavandi M."/>
            <person name="Tirandaz H."/>
        </authorList>
    </citation>
    <scope>NUCLEOTIDE SEQUENCE [LARGE SCALE GENOMIC DNA]</scope>
    <source>
        <strain evidence="1 2">RIPI110</strain>
    </source>
</reference>
<dbReference type="EMBL" id="CP021112">
    <property type="protein sequence ID" value="ARQ02310.1"/>
    <property type="molecule type" value="Genomic_DNA"/>
</dbReference>
<proteinExistence type="predicted"/>
<gene>
    <name evidence="1" type="ORF">CAK95_26820</name>
</gene>